<comment type="caution">
    <text evidence="2">The sequence shown here is derived from an EMBL/GenBank/DDBJ whole genome shotgun (WGS) entry which is preliminary data.</text>
</comment>
<accession>A0ABP6RZ69</accession>
<reference evidence="3" key="1">
    <citation type="journal article" date="2019" name="Int. J. Syst. Evol. Microbiol.">
        <title>The Global Catalogue of Microorganisms (GCM) 10K type strain sequencing project: providing services to taxonomists for standard genome sequencing and annotation.</title>
        <authorList>
            <consortium name="The Broad Institute Genomics Platform"/>
            <consortium name="The Broad Institute Genome Sequencing Center for Infectious Disease"/>
            <person name="Wu L."/>
            <person name="Ma J."/>
        </authorList>
    </citation>
    <scope>NUCLEOTIDE SEQUENCE [LARGE SCALE GENOMIC DNA]</scope>
    <source>
        <strain evidence="3">JCM 9687</strain>
    </source>
</reference>
<organism evidence="2 3">
    <name type="scientific">Saccharopolyspora gregorii</name>
    <dbReference type="NCBI Taxonomy" id="33914"/>
    <lineage>
        <taxon>Bacteria</taxon>
        <taxon>Bacillati</taxon>
        <taxon>Actinomycetota</taxon>
        <taxon>Actinomycetes</taxon>
        <taxon>Pseudonocardiales</taxon>
        <taxon>Pseudonocardiaceae</taxon>
        <taxon>Saccharopolyspora</taxon>
    </lineage>
</organism>
<keyword evidence="3" id="KW-1185">Reference proteome</keyword>
<evidence type="ECO:0000313" key="3">
    <source>
        <dbReference type="Proteomes" id="UP001500483"/>
    </source>
</evidence>
<protein>
    <recommendedName>
        <fullName evidence="4">Secreted protein</fullName>
    </recommendedName>
</protein>
<gene>
    <name evidence="2" type="ORF">GCM10020366_57250</name>
</gene>
<evidence type="ECO:0008006" key="4">
    <source>
        <dbReference type="Google" id="ProtNLM"/>
    </source>
</evidence>
<name>A0ABP6RZ69_9PSEU</name>
<feature type="signal peptide" evidence="1">
    <location>
        <begin position="1"/>
        <end position="29"/>
    </location>
</feature>
<sequence length="76" mass="8055">MRFRKSISALVLCAAGAGTAALGAGTALADVDKEFGPYDSMEKCGKAGEDHRGDEGIVGYQCEERSDGFYLVATYR</sequence>
<feature type="chain" id="PRO_5047083463" description="Secreted protein" evidence="1">
    <location>
        <begin position="30"/>
        <end position="76"/>
    </location>
</feature>
<dbReference type="Proteomes" id="UP001500483">
    <property type="component" value="Unassembled WGS sequence"/>
</dbReference>
<evidence type="ECO:0000313" key="2">
    <source>
        <dbReference type="EMBL" id="GAA3363823.1"/>
    </source>
</evidence>
<dbReference type="RefSeq" id="WP_224957239.1">
    <property type="nucleotide sequence ID" value="NZ_BAAAYK010000038.1"/>
</dbReference>
<dbReference type="EMBL" id="BAAAYK010000038">
    <property type="protein sequence ID" value="GAA3363823.1"/>
    <property type="molecule type" value="Genomic_DNA"/>
</dbReference>
<evidence type="ECO:0000256" key="1">
    <source>
        <dbReference type="SAM" id="SignalP"/>
    </source>
</evidence>
<proteinExistence type="predicted"/>
<keyword evidence="1" id="KW-0732">Signal</keyword>